<keyword evidence="3" id="KW-1185">Reference proteome</keyword>
<name>M2WU19_GALSU</name>
<dbReference type="EMBL" id="KB454532">
    <property type="protein sequence ID" value="EME27400.1"/>
    <property type="molecule type" value="Genomic_DNA"/>
</dbReference>
<evidence type="ECO:0000313" key="3">
    <source>
        <dbReference type="Proteomes" id="UP000030680"/>
    </source>
</evidence>
<dbReference type="KEGG" id="gsl:Gasu_49980"/>
<sequence>MILTSRYRYWSRPFAFVLVYVFRKSFNCSCLVTHNYGYLSFTSSYPCRVQRARLHWSPFLQRNKSKNPTKSPGQDLVYAETGQTIHTSKRRNKSEGSTTTTKLVKANIKKPNSNVDWQSEDHLIEKEDASQDPCQSVQIEDEKESEDVEPAPSEKKTSKKKTKKKEPEPVVPEYAIEDFFEHNDSIHEDMRYGTCKLCSAPIVIPGLDHYLCKECGWISNSDQSNEI</sequence>
<accession>M2WU19</accession>
<proteinExistence type="predicted"/>
<feature type="compositionally biased region" description="Basic and acidic residues" evidence="1">
    <location>
        <begin position="119"/>
        <end position="129"/>
    </location>
</feature>
<feature type="region of interest" description="Disordered" evidence="1">
    <location>
        <begin position="82"/>
        <end position="168"/>
    </location>
</feature>
<dbReference type="RefSeq" id="XP_005703920.1">
    <property type="nucleotide sequence ID" value="XM_005703863.1"/>
</dbReference>
<protein>
    <submittedName>
        <fullName evidence="2">Uncharacterized protein</fullName>
    </submittedName>
</protein>
<gene>
    <name evidence="2" type="ORF">Gasu_49980</name>
</gene>
<organism evidence="2 3">
    <name type="scientific">Galdieria sulphuraria</name>
    <name type="common">Red alga</name>
    <dbReference type="NCBI Taxonomy" id="130081"/>
    <lineage>
        <taxon>Eukaryota</taxon>
        <taxon>Rhodophyta</taxon>
        <taxon>Bangiophyceae</taxon>
        <taxon>Galdieriales</taxon>
        <taxon>Galdieriaceae</taxon>
        <taxon>Galdieria</taxon>
    </lineage>
</organism>
<reference evidence="3" key="1">
    <citation type="journal article" date="2013" name="Science">
        <title>Gene transfer from bacteria and archaea facilitated evolution of an extremophilic eukaryote.</title>
        <authorList>
            <person name="Schonknecht G."/>
            <person name="Chen W.H."/>
            <person name="Ternes C.M."/>
            <person name="Barbier G.G."/>
            <person name="Shrestha R.P."/>
            <person name="Stanke M."/>
            <person name="Brautigam A."/>
            <person name="Baker B.J."/>
            <person name="Banfield J.F."/>
            <person name="Garavito R.M."/>
            <person name="Carr K."/>
            <person name="Wilkerson C."/>
            <person name="Rensing S.A."/>
            <person name="Gagneul D."/>
            <person name="Dickenson N.E."/>
            <person name="Oesterhelt C."/>
            <person name="Lercher M.J."/>
            <person name="Weber A.P."/>
        </authorList>
    </citation>
    <scope>NUCLEOTIDE SEQUENCE [LARGE SCALE GENOMIC DNA]</scope>
    <source>
        <strain evidence="3">074W</strain>
    </source>
</reference>
<dbReference type="Gramene" id="EME27400">
    <property type="protein sequence ID" value="EME27400"/>
    <property type="gene ID" value="Gasu_49980"/>
</dbReference>
<dbReference type="GeneID" id="17086313"/>
<dbReference type="OrthoDB" id="10443890at2759"/>
<feature type="compositionally biased region" description="Acidic residues" evidence="1">
    <location>
        <begin position="139"/>
        <end position="149"/>
    </location>
</feature>
<evidence type="ECO:0000256" key="1">
    <source>
        <dbReference type="SAM" id="MobiDB-lite"/>
    </source>
</evidence>
<evidence type="ECO:0000313" key="2">
    <source>
        <dbReference type="EMBL" id="EME27400.1"/>
    </source>
</evidence>
<dbReference type="Proteomes" id="UP000030680">
    <property type="component" value="Unassembled WGS sequence"/>
</dbReference>
<dbReference type="AlphaFoldDB" id="M2WU19"/>